<keyword evidence="15" id="KW-1015">Disulfide bond</keyword>
<feature type="transmembrane region" description="Helical" evidence="18">
    <location>
        <begin position="1296"/>
        <end position="1317"/>
    </location>
</feature>
<keyword evidence="6 18" id="KW-1133">Transmembrane helix</keyword>
<feature type="compositionally biased region" description="Pro residues" evidence="17">
    <location>
        <begin position="1509"/>
        <end position="1521"/>
    </location>
</feature>
<dbReference type="FunFam" id="3.40.190.10:FF:000324">
    <property type="entry name" value="Predicted protein"/>
    <property type="match status" value="1"/>
</dbReference>
<feature type="binding site" evidence="13">
    <location>
        <position position="1006"/>
    </location>
    <ligand>
        <name>L-glutamate</name>
        <dbReference type="ChEBI" id="CHEBI:29985"/>
    </ligand>
</feature>
<feature type="transmembrane region" description="Helical" evidence="18">
    <location>
        <begin position="1047"/>
        <end position="1068"/>
    </location>
</feature>
<name>A0A922L4U7_DERFA</name>
<feature type="compositionally biased region" description="Basic and acidic residues" evidence="17">
    <location>
        <begin position="582"/>
        <end position="593"/>
    </location>
</feature>
<feature type="coiled-coil region" evidence="16">
    <location>
        <begin position="1710"/>
        <end position="1737"/>
    </location>
</feature>
<keyword evidence="8 18" id="KW-0472">Membrane</keyword>
<feature type="compositionally biased region" description="Low complexity" evidence="17">
    <location>
        <begin position="544"/>
        <end position="560"/>
    </location>
</feature>
<evidence type="ECO:0000259" key="20">
    <source>
        <dbReference type="SMART" id="SM00918"/>
    </source>
</evidence>
<dbReference type="PRINTS" id="PR00177">
    <property type="entry name" value="NMDARECEPTOR"/>
</dbReference>
<feature type="site" description="Interaction with the cone snail toxin Con-ikot-ikot" evidence="14">
    <location>
        <position position="981"/>
    </location>
</feature>
<proteinExistence type="inferred from homology"/>
<keyword evidence="4" id="KW-1003">Cell membrane</keyword>
<sequence>MHLKKFSNDNDQHPPIQTLADATFKLLRTQYWFDALLIIDESIVSDQFARRLTSLCDSFQSQYDTFDWMELKRSSIKKSAMLADTLLHKPIETITTTTTTTTSTPKSSTMADTDKDTATFFTKQDDDDDVVKSESIFEQQQQQQQSLKYDRIIRRRGIKSKKPSSAKQQQEIRQLKAGLLMSIWKNLMIIRVSKSLPQKEFYLRMAEIQTTHRRIVLVHCDKRTMKRVIHNGRELDLFNGEKIWILLDGRLGPDEKFDTISSSSSSSWFNGDGDGVNGKQDDDHHMDSVNDNDQLPLPVGMLAIQNRHRKIYDPELLDSIVELMGKAALNSYQLRLLQKQYPKSRTLFQNQKQINNNNNNHNNKKKPFGYYTSSAFKSSPSSLSLISNNSSSSSSSIVTKPTSSLPMKPFNDDKKQRENLKQKKSSTSTLLHSLSSLSSVNTGCIDSAANYTNEQIDYRIDILRELQKLLNPILARYRHHNRFSRCSQQWPWYSVANNNKHHHHRKQQQQQQQQPRQRYRRHRRTTTTTTTIDMNKNDIKNDDNNNNNNSNGLANINNNNDDSITDEKKIFFASSAAIKWNHNHDNHDDDSKLSSKQQQQQPLPPSEAYSSISTQLSYGNPTIFSNIDNDDNDDDIDIQNDYDDDGNDGDDDGNDNIENNDNRQQNQFSNARLQRRNLFIMNDNDVKMDLNVDDDDDDDEYYYYDDDYDDYSDDVDHRQQREYNDNKSPDVYDDDDDDNDNDNDMFTLDMYRSIVPHFDILNLIPVDMSSESIITTTATTNTNSHNTAHSIASSSSSSSFMNQSGNRFVKSFSKNKWHKIGNITYDQANLNTIIITNSSQNIVVDNNEEMTVNIDNIDDDHFTTLHMSSGSGSGSSTSSSSGKPRFRVVTNIAPPFVIESTKLDNNTCLIGDFCLKVLTNVRDDLISIFTDFRSQRRQFEGHNYQVNCCAGIAIDLLNAVARDLHFDYDLYLVADGLFGIRKDGKWDGVTADLVNDVAHLSFTAFSTTSSRVQAIDYSVPFFYSGVSCLSSVSSYSDVRLLAFLIPFSYELWAAIFASLVATAIAAAIYEWFSPFGLNPWGRQRTKNFSLASALWVMCSLLFSHLVAFKAPKSWPNKVLINVWGAFSVIFLATYTANIAAHFAGFLLPEVNDFHDSSLMKQRTGTARSSASEGYLMEKYTELWHHIQRYKVDSFDAGLESLRNDKLDVLIGDTAILDYYRANDPGCNLRLLGDSIFDDAYAIGMQKGFPFRESISNLILKYNEYGFLDQLHRKWYGRVHCLESTSLSKPEPLTVRGVAGVFLMLTIGILVGIIILLAEHFTFKYLLPGLRKKPKDCFWKSPNLMFFSQKLYRFINTVELVSPHHSAKEIITNLREGQIASLFQKSVKRKAKEEARRRKSKSQFFEMIQEVRKVVHLQQTERSMQQDDDDHDDHDDDDNGDDDDDDLSSSDLIDEEAALNTNTNMRVTRPSFSLSKDELIEMEFNHQNRVSSIRFREPNDMNHDTIYHPPSIPPAPPPPPPSSSSSIVERKSKSNLKISNESKKLNSSTDSQQDVIVEHAHRLRYHQRRRRSSSSSTQRHSKQMETVQSRRKKLLQTHTHSTSFSLENICFEGILSEGISDQNEKRKNFRRRRILSFEDLPAIKKELSESSQEGDHYSMIESEQYRHYTTKSIRPIRKSKLKSLRHQTMTTSLSSSSSAAAAVLRLEVLILDELLNRLEMTIQQNRVLEEKIKLLQRMLKKPP</sequence>
<evidence type="ECO:0000256" key="8">
    <source>
        <dbReference type="ARBA" id="ARBA00023136"/>
    </source>
</evidence>
<dbReference type="Gene3D" id="3.40.190.10">
    <property type="entry name" value="Periplasmic binding protein-like II"/>
    <property type="match status" value="2"/>
</dbReference>
<evidence type="ECO:0000256" key="11">
    <source>
        <dbReference type="ARBA" id="ARBA00023286"/>
    </source>
</evidence>
<dbReference type="InterPro" id="IPR001508">
    <property type="entry name" value="Iono_Glu_rcpt_met"/>
</dbReference>
<keyword evidence="10" id="KW-0325">Glycoprotein</keyword>
<dbReference type="SMART" id="SM00079">
    <property type="entry name" value="PBPe"/>
    <property type="match status" value="1"/>
</dbReference>
<feature type="transmembrane region" description="Helical" evidence="18">
    <location>
        <begin position="1120"/>
        <end position="1147"/>
    </location>
</feature>
<keyword evidence="5 18" id="KW-0812">Transmembrane</keyword>
<evidence type="ECO:0000256" key="4">
    <source>
        <dbReference type="ARBA" id="ARBA00022475"/>
    </source>
</evidence>
<dbReference type="GO" id="GO:0015276">
    <property type="term" value="F:ligand-gated monoatomic ion channel activity"/>
    <property type="evidence" value="ECO:0007669"/>
    <property type="project" value="InterPro"/>
</dbReference>
<feature type="binding site" evidence="13">
    <location>
        <position position="1011"/>
    </location>
    <ligand>
        <name>L-glutamate</name>
        <dbReference type="ChEBI" id="CHEBI:29985"/>
    </ligand>
</feature>
<reference evidence="21" key="1">
    <citation type="submission" date="2013-05" db="EMBL/GenBank/DDBJ databases">
        <authorList>
            <person name="Yim A.K.Y."/>
            <person name="Chan T.F."/>
            <person name="Ji K.M."/>
            <person name="Liu X.Y."/>
            <person name="Zhou J.W."/>
            <person name="Li R.Q."/>
            <person name="Yang K.Y."/>
            <person name="Li J."/>
            <person name="Li M."/>
            <person name="Law P.T.W."/>
            <person name="Wu Y.L."/>
            <person name="Cai Z.L."/>
            <person name="Qin H."/>
            <person name="Bao Y."/>
            <person name="Leung R.K.K."/>
            <person name="Ng P.K.S."/>
            <person name="Zou J."/>
            <person name="Zhong X.J."/>
            <person name="Ran P.X."/>
            <person name="Zhong N.S."/>
            <person name="Liu Z.G."/>
            <person name="Tsui S.K.W."/>
        </authorList>
    </citation>
    <scope>NUCLEOTIDE SEQUENCE</scope>
    <source>
        <strain evidence="21">Derf</strain>
        <tissue evidence="21">Whole organism</tissue>
    </source>
</reference>
<protein>
    <submittedName>
        <fullName evidence="21">Glutamate receptor ionotropic, NMDA 3A</fullName>
    </submittedName>
</protein>
<dbReference type="InterPro" id="IPR001320">
    <property type="entry name" value="Iontro_rcpt_C"/>
</dbReference>
<feature type="region of interest" description="Disordered" evidence="17">
    <location>
        <begin position="262"/>
        <end position="292"/>
    </location>
</feature>
<dbReference type="SMART" id="SM00918">
    <property type="entry name" value="Lig_chan-Glu_bd"/>
    <property type="match status" value="1"/>
</dbReference>
<feature type="binding site" evidence="13">
    <location>
        <position position="1171"/>
    </location>
    <ligand>
        <name>L-glutamate</name>
        <dbReference type="ChEBI" id="CHEBI:29985"/>
    </ligand>
</feature>
<reference evidence="21" key="2">
    <citation type="journal article" date="2022" name="Res Sq">
        <title>Comparative Genomics Reveals Insights into the Divergent Evolution of Astigmatic Mites and Household Pest Adaptations.</title>
        <authorList>
            <person name="Xiong Q."/>
            <person name="Wan A.T.-Y."/>
            <person name="Liu X.-Y."/>
            <person name="Fung C.S.-H."/>
            <person name="Xiao X."/>
            <person name="Malainual N."/>
            <person name="Hou J."/>
            <person name="Wang L."/>
            <person name="Wang M."/>
            <person name="Yang K."/>
            <person name="Cui Y."/>
            <person name="Leung E."/>
            <person name="Nong W."/>
            <person name="Shin S.-K."/>
            <person name="Au S."/>
            <person name="Jeong K.Y."/>
            <person name="Chew F.T."/>
            <person name="Hui J."/>
            <person name="Leung T.F."/>
            <person name="Tungtrongchitr A."/>
            <person name="Zhong N."/>
            <person name="Liu Z."/>
            <person name="Tsui S."/>
        </authorList>
    </citation>
    <scope>NUCLEOTIDE SEQUENCE</scope>
    <source>
        <strain evidence="21">Derf</strain>
        <tissue evidence="21">Whole organism</tissue>
    </source>
</reference>
<dbReference type="SUPFAM" id="SSF53850">
    <property type="entry name" value="Periplasmic binding protein-like II"/>
    <property type="match status" value="1"/>
</dbReference>
<feature type="compositionally biased region" description="Polar residues" evidence="17">
    <location>
        <begin position="1534"/>
        <end position="1553"/>
    </location>
</feature>
<evidence type="ECO:0000256" key="17">
    <source>
        <dbReference type="SAM" id="MobiDB-lite"/>
    </source>
</evidence>
<feature type="compositionally biased region" description="Basic and acidic residues" evidence="17">
    <location>
        <begin position="279"/>
        <end position="288"/>
    </location>
</feature>
<evidence type="ECO:0000256" key="14">
    <source>
        <dbReference type="PIRSR" id="PIRSR601508-2"/>
    </source>
</evidence>
<dbReference type="InterPro" id="IPR019594">
    <property type="entry name" value="Glu/Gly-bd"/>
</dbReference>
<dbReference type="FunFam" id="3.40.190.10:FF:000097">
    <property type="entry name" value="Putative glutamate receptor ionotropic NMDA 3A"/>
    <property type="match status" value="1"/>
</dbReference>
<feature type="disulfide bond" evidence="15">
    <location>
        <begin position="1226"/>
        <end position="1280"/>
    </location>
</feature>
<accession>A0A922L4U7</accession>
<evidence type="ECO:0000256" key="15">
    <source>
        <dbReference type="PIRSR" id="PIRSR601508-3"/>
    </source>
</evidence>
<comment type="subcellular location">
    <subcellularLocation>
        <location evidence="1">Cell membrane</location>
        <topology evidence="1">Multi-pass membrane protein</topology>
    </subcellularLocation>
</comment>
<dbReference type="Pfam" id="PF00060">
    <property type="entry name" value="Lig_chan"/>
    <property type="match status" value="1"/>
</dbReference>
<feature type="site" description="Interaction with the cone snail toxin Con-ikot-ikot" evidence="14">
    <location>
        <position position="1260"/>
    </location>
</feature>
<keyword evidence="7" id="KW-0406">Ion transport</keyword>
<keyword evidence="12" id="KW-0407">Ion channel</keyword>
<evidence type="ECO:0000256" key="16">
    <source>
        <dbReference type="SAM" id="Coils"/>
    </source>
</evidence>
<comment type="similarity">
    <text evidence="2">Belongs to the glutamate-gated ion channel (TC 1.A.10.1) family.</text>
</comment>
<feature type="compositionally biased region" description="Acidic residues" evidence="17">
    <location>
        <begin position="691"/>
        <end position="713"/>
    </location>
</feature>
<evidence type="ECO:0000313" key="22">
    <source>
        <dbReference type="Proteomes" id="UP000790347"/>
    </source>
</evidence>
<keyword evidence="11" id="KW-1071">Ligand-gated ion channel</keyword>
<feature type="domain" description="Ionotropic glutamate receptor L-glutamate and glycine-binding" evidence="20">
    <location>
        <begin position="938"/>
        <end position="995"/>
    </location>
</feature>
<keyword evidence="9 21" id="KW-0675">Receptor</keyword>
<evidence type="ECO:0000256" key="5">
    <source>
        <dbReference type="ARBA" id="ARBA00022692"/>
    </source>
</evidence>
<comment type="caution">
    <text evidence="21">The sequence shown here is derived from an EMBL/GenBank/DDBJ whole genome shotgun (WGS) entry which is preliminary data.</text>
</comment>
<feature type="compositionally biased region" description="Basic residues" evidence="17">
    <location>
        <begin position="1560"/>
        <end position="1571"/>
    </location>
</feature>
<evidence type="ECO:0000256" key="18">
    <source>
        <dbReference type="SAM" id="Phobius"/>
    </source>
</evidence>
<dbReference type="Pfam" id="PF10613">
    <property type="entry name" value="Lig_chan-Glu_bd"/>
    <property type="match status" value="1"/>
</dbReference>
<dbReference type="EMBL" id="ASGP02000003">
    <property type="protein sequence ID" value="KAH9517901.1"/>
    <property type="molecule type" value="Genomic_DNA"/>
</dbReference>
<feature type="region of interest" description="Disordered" evidence="17">
    <location>
        <begin position="581"/>
        <end position="670"/>
    </location>
</feature>
<feature type="compositionally biased region" description="Acidic residues" evidence="17">
    <location>
        <begin position="628"/>
        <end position="655"/>
    </location>
</feature>
<organism evidence="21 22">
    <name type="scientific">Dermatophagoides farinae</name>
    <name type="common">American house dust mite</name>
    <dbReference type="NCBI Taxonomy" id="6954"/>
    <lineage>
        <taxon>Eukaryota</taxon>
        <taxon>Metazoa</taxon>
        <taxon>Ecdysozoa</taxon>
        <taxon>Arthropoda</taxon>
        <taxon>Chelicerata</taxon>
        <taxon>Arachnida</taxon>
        <taxon>Acari</taxon>
        <taxon>Acariformes</taxon>
        <taxon>Sarcoptiformes</taxon>
        <taxon>Astigmata</taxon>
        <taxon>Psoroptidia</taxon>
        <taxon>Analgoidea</taxon>
        <taxon>Pyroglyphidae</taxon>
        <taxon>Dermatophagoidinae</taxon>
        <taxon>Dermatophagoides</taxon>
    </lineage>
</organism>
<evidence type="ECO:0000256" key="12">
    <source>
        <dbReference type="ARBA" id="ARBA00023303"/>
    </source>
</evidence>
<evidence type="ECO:0000256" key="2">
    <source>
        <dbReference type="ARBA" id="ARBA00008685"/>
    </source>
</evidence>
<evidence type="ECO:0000256" key="10">
    <source>
        <dbReference type="ARBA" id="ARBA00023180"/>
    </source>
</evidence>
<feature type="region of interest" description="Disordered" evidence="17">
    <location>
        <begin position="1498"/>
        <end position="1598"/>
    </location>
</feature>
<dbReference type="Gene3D" id="1.10.287.70">
    <property type="match status" value="1"/>
</dbReference>
<evidence type="ECO:0000256" key="9">
    <source>
        <dbReference type="ARBA" id="ARBA00023170"/>
    </source>
</evidence>
<feature type="compositionally biased region" description="Basic and acidic residues" evidence="17">
    <location>
        <begin position="410"/>
        <end position="421"/>
    </location>
</feature>
<feature type="compositionally biased region" description="Acidic residues" evidence="17">
    <location>
        <begin position="1425"/>
        <end position="1448"/>
    </location>
</feature>
<dbReference type="Proteomes" id="UP000790347">
    <property type="component" value="Unassembled WGS sequence"/>
</dbReference>
<feature type="region of interest" description="Disordered" evidence="17">
    <location>
        <begin position="388"/>
        <end position="430"/>
    </location>
</feature>
<evidence type="ECO:0000256" key="7">
    <source>
        <dbReference type="ARBA" id="ARBA00023065"/>
    </source>
</evidence>
<evidence type="ECO:0000256" key="1">
    <source>
        <dbReference type="ARBA" id="ARBA00004651"/>
    </source>
</evidence>
<feature type="compositionally biased region" description="Polar residues" evidence="17">
    <location>
        <begin position="608"/>
        <end position="625"/>
    </location>
</feature>
<feature type="binding site" evidence="13">
    <location>
        <position position="1212"/>
    </location>
    <ligand>
        <name>L-glutamate</name>
        <dbReference type="ChEBI" id="CHEBI:29985"/>
    </ligand>
</feature>
<feature type="domain" description="Ionotropic glutamate receptor C-terminal" evidence="19">
    <location>
        <begin position="931"/>
        <end position="1277"/>
    </location>
</feature>
<evidence type="ECO:0000256" key="3">
    <source>
        <dbReference type="ARBA" id="ARBA00022448"/>
    </source>
</evidence>
<dbReference type="InterPro" id="IPR015683">
    <property type="entry name" value="Ionotropic_Glu_rcpt"/>
</dbReference>
<feature type="region of interest" description="Disordered" evidence="17">
    <location>
        <begin position="690"/>
        <end position="744"/>
    </location>
</feature>
<dbReference type="GO" id="GO:0005886">
    <property type="term" value="C:plasma membrane"/>
    <property type="evidence" value="ECO:0007669"/>
    <property type="project" value="UniProtKB-SubCell"/>
</dbReference>
<feature type="compositionally biased region" description="Basic and acidic residues" evidence="17">
    <location>
        <begin position="714"/>
        <end position="730"/>
    </location>
</feature>
<feature type="region of interest" description="Disordered" evidence="17">
    <location>
        <begin position="499"/>
        <end position="560"/>
    </location>
</feature>
<dbReference type="PANTHER" id="PTHR18966">
    <property type="entry name" value="IONOTROPIC GLUTAMATE RECEPTOR"/>
    <property type="match status" value="1"/>
</dbReference>
<feature type="compositionally biased region" description="Acidic residues" evidence="17">
    <location>
        <begin position="731"/>
        <end position="743"/>
    </location>
</feature>
<dbReference type="GO" id="GO:0038023">
    <property type="term" value="F:signaling receptor activity"/>
    <property type="evidence" value="ECO:0007669"/>
    <property type="project" value="InterPro"/>
</dbReference>
<keyword evidence="3" id="KW-0813">Transport</keyword>
<feature type="transmembrane region" description="Helical" evidence="18">
    <location>
        <begin position="1088"/>
        <end position="1108"/>
    </location>
</feature>
<feature type="region of interest" description="Disordered" evidence="17">
    <location>
        <begin position="1420"/>
        <end position="1448"/>
    </location>
</feature>
<evidence type="ECO:0000256" key="6">
    <source>
        <dbReference type="ARBA" id="ARBA00022989"/>
    </source>
</evidence>
<feature type="compositionally biased region" description="Low complexity" evidence="17">
    <location>
        <begin position="388"/>
        <end position="404"/>
    </location>
</feature>
<keyword evidence="22" id="KW-1185">Reference proteome</keyword>
<evidence type="ECO:0000259" key="19">
    <source>
        <dbReference type="SMART" id="SM00079"/>
    </source>
</evidence>
<keyword evidence="16" id="KW-0175">Coiled coil</keyword>
<evidence type="ECO:0000256" key="13">
    <source>
        <dbReference type="PIRSR" id="PIRSR601508-1"/>
    </source>
</evidence>
<evidence type="ECO:0000313" key="21">
    <source>
        <dbReference type="EMBL" id="KAH9517901.1"/>
    </source>
</evidence>
<feature type="compositionally biased region" description="Low complexity" evidence="17">
    <location>
        <begin position="656"/>
        <end position="667"/>
    </location>
</feature>
<gene>
    <name evidence="21" type="primary">GRIN3A</name>
    <name evidence="21" type="ORF">DERF_008519</name>
</gene>